<dbReference type="EMBL" id="CATQJL010000326">
    <property type="protein sequence ID" value="CAJ0609614.1"/>
    <property type="molecule type" value="Genomic_DNA"/>
</dbReference>
<name>A0AA36HGF8_CYLNA</name>
<proteinExistence type="predicted"/>
<evidence type="ECO:0000313" key="2">
    <source>
        <dbReference type="EMBL" id="CAJ0609614.1"/>
    </source>
</evidence>
<feature type="region of interest" description="Disordered" evidence="1">
    <location>
        <begin position="152"/>
        <end position="182"/>
    </location>
</feature>
<sequence>MDRQELTQHTPFYIHEDDHSHLHLEQVPKLKPVSSVHKSEQHLPIPHLLVSQDEAHPSLNKIVSGLFHIQEALRTPHSSCGDLEVLHKKEKMSSTVTAKSTAAPITSLRKSSSVGNWNGITSVSALKDAIVSDSSRDNAMVLSKYGNARQSAMISSASSTQPPPSNSFVVHPHSEHQNDGLKGGVFRRGFFSKPVMHSKEENDRYLMTLDR</sequence>
<comment type="caution">
    <text evidence="2">The sequence shown here is derived from an EMBL/GenBank/DDBJ whole genome shotgun (WGS) entry which is preliminary data.</text>
</comment>
<gene>
    <name evidence="2" type="ORF">CYNAS_LOCUS21597</name>
</gene>
<protein>
    <submittedName>
        <fullName evidence="2">Uncharacterized protein</fullName>
    </submittedName>
</protein>
<evidence type="ECO:0000313" key="3">
    <source>
        <dbReference type="Proteomes" id="UP001176961"/>
    </source>
</evidence>
<accession>A0AA36HGF8</accession>
<dbReference type="AlphaFoldDB" id="A0AA36HGF8"/>
<keyword evidence="3" id="KW-1185">Reference proteome</keyword>
<dbReference type="Proteomes" id="UP001176961">
    <property type="component" value="Unassembled WGS sequence"/>
</dbReference>
<organism evidence="2 3">
    <name type="scientific">Cylicocyclus nassatus</name>
    <name type="common">Nematode worm</name>
    <dbReference type="NCBI Taxonomy" id="53992"/>
    <lineage>
        <taxon>Eukaryota</taxon>
        <taxon>Metazoa</taxon>
        <taxon>Ecdysozoa</taxon>
        <taxon>Nematoda</taxon>
        <taxon>Chromadorea</taxon>
        <taxon>Rhabditida</taxon>
        <taxon>Rhabditina</taxon>
        <taxon>Rhabditomorpha</taxon>
        <taxon>Strongyloidea</taxon>
        <taxon>Strongylidae</taxon>
        <taxon>Cylicocyclus</taxon>
    </lineage>
</organism>
<reference evidence="2" key="1">
    <citation type="submission" date="2023-07" db="EMBL/GenBank/DDBJ databases">
        <authorList>
            <consortium name="CYATHOMIX"/>
        </authorList>
    </citation>
    <scope>NUCLEOTIDE SEQUENCE</scope>
    <source>
        <strain evidence="2">N/A</strain>
    </source>
</reference>
<evidence type="ECO:0000256" key="1">
    <source>
        <dbReference type="SAM" id="MobiDB-lite"/>
    </source>
</evidence>